<sequence>MSAAMDNLLKMFKTARETAGESSGTAPSAADVEALPVHFAVLIAEDDDPRYHFLVGTNLPYAAAGFNGAGALPNHFGPTDAELVEGHSRFSGTPGLRESDGE</sequence>
<dbReference type="Proteomes" id="UP001187192">
    <property type="component" value="Unassembled WGS sequence"/>
</dbReference>
<dbReference type="Gramene" id="FCD_00036504-RA">
    <property type="protein sequence ID" value="FCD_00036504-RA:cds"/>
    <property type="gene ID" value="FCD_00036504"/>
</dbReference>
<reference evidence="1" key="1">
    <citation type="submission" date="2023-07" db="EMBL/GenBank/DDBJ databases">
        <title>draft genome sequence of fig (Ficus carica).</title>
        <authorList>
            <person name="Takahashi T."/>
            <person name="Nishimura K."/>
        </authorList>
    </citation>
    <scope>NUCLEOTIDE SEQUENCE</scope>
</reference>
<comment type="caution">
    <text evidence="1">The sequence shown here is derived from an EMBL/GenBank/DDBJ whole genome shotgun (WGS) entry which is preliminary data.</text>
</comment>
<name>A0AA88DRP3_FICCA</name>
<organism evidence="1 2">
    <name type="scientific">Ficus carica</name>
    <name type="common">Common fig</name>
    <dbReference type="NCBI Taxonomy" id="3494"/>
    <lineage>
        <taxon>Eukaryota</taxon>
        <taxon>Viridiplantae</taxon>
        <taxon>Streptophyta</taxon>
        <taxon>Embryophyta</taxon>
        <taxon>Tracheophyta</taxon>
        <taxon>Spermatophyta</taxon>
        <taxon>Magnoliopsida</taxon>
        <taxon>eudicotyledons</taxon>
        <taxon>Gunneridae</taxon>
        <taxon>Pentapetalae</taxon>
        <taxon>rosids</taxon>
        <taxon>fabids</taxon>
        <taxon>Rosales</taxon>
        <taxon>Moraceae</taxon>
        <taxon>Ficeae</taxon>
        <taxon>Ficus</taxon>
    </lineage>
</organism>
<evidence type="ECO:0000313" key="1">
    <source>
        <dbReference type="EMBL" id="GMN60311.1"/>
    </source>
</evidence>
<gene>
    <name evidence="1" type="ORF">TIFTF001_029412</name>
</gene>
<dbReference type="AlphaFoldDB" id="A0AA88DRP3"/>
<accession>A0AA88DRP3</accession>
<proteinExistence type="predicted"/>
<protein>
    <submittedName>
        <fullName evidence="1">Uncharacterized protein</fullName>
    </submittedName>
</protein>
<dbReference type="EMBL" id="BTGU01000097">
    <property type="protein sequence ID" value="GMN60311.1"/>
    <property type="molecule type" value="Genomic_DNA"/>
</dbReference>
<keyword evidence="2" id="KW-1185">Reference proteome</keyword>
<evidence type="ECO:0000313" key="2">
    <source>
        <dbReference type="Proteomes" id="UP001187192"/>
    </source>
</evidence>